<dbReference type="HOGENOM" id="CLU_078188_0_0_11"/>
<dbReference type="EMBL" id="CT573213">
    <property type="protein sequence ID" value="CAJ65116.1"/>
    <property type="molecule type" value="Genomic_DNA"/>
</dbReference>
<organism evidence="3 4">
    <name type="scientific">Frankia alni (strain DSM 45986 / CECT 9034 / ACN14a)</name>
    <dbReference type="NCBI Taxonomy" id="326424"/>
    <lineage>
        <taxon>Bacteria</taxon>
        <taxon>Bacillati</taxon>
        <taxon>Actinomycetota</taxon>
        <taxon>Actinomycetes</taxon>
        <taxon>Frankiales</taxon>
        <taxon>Frankiaceae</taxon>
        <taxon>Frankia</taxon>
    </lineage>
</organism>
<reference evidence="3 4" key="1">
    <citation type="journal article" date="2007" name="Genome Res.">
        <title>Genome characteristics of facultatively symbiotic Frankia sp. strains reflect host range and host plant biogeography.</title>
        <authorList>
            <person name="Normand P."/>
            <person name="Lapierre P."/>
            <person name="Tisa L.S."/>
            <person name="Gogarten J.P."/>
            <person name="Alloisio N."/>
            <person name="Bagnarol E."/>
            <person name="Bassi C.A."/>
            <person name="Berry A.M."/>
            <person name="Bickhart D.M."/>
            <person name="Choisne N."/>
            <person name="Couloux A."/>
            <person name="Cournoyer B."/>
            <person name="Cruveiller S."/>
            <person name="Daubin V."/>
            <person name="Demange N."/>
            <person name="Francino M.P."/>
            <person name="Goltsman E."/>
            <person name="Huang Y."/>
            <person name="Kopp O.R."/>
            <person name="Labarre L."/>
            <person name="Lapidus A."/>
            <person name="Lavire C."/>
            <person name="Marechal J."/>
            <person name="Martinez M."/>
            <person name="Mastronunzio J.E."/>
            <person name="Mullin B.C."/>
            <person name="Niemann J."/>
            <person name="Pujic P."/>
            <person name="Rawnsley T."/>
            <person name="Rouy Z."/>
            <person name="Schenowitz C."/>
            <person name="Sellstedt A."/>
            <person name="Tavares F."/>
            <person name="Tomkins J.P."/>
            <person name="Vallenet D."/>
            <person name="Valverde C."/>
            <person name="Wall L.G."/>
            <person name="Wang Y."/>
            <person name="Medigue C."/>
            <person name="Benson D.R."/>
        </authorList>
    </citation>
    <scope>NUCLEOTIDE SEQUENCE [LARGE SCALE GENOMIC DNA]</scope>
    <source>
        <strain evidence="4">DSM 45986 / CECT 9034 / ACN14a</strain>
    </source>
</reference>
<dbReference type="InterPro" id="IPR052016">
    <property type="entry name" value="Bact_Sigma-Reg"/>
</dbReference>
<dbReference type="RefSeq" id="WP_011607534.1">
    <property type="nucleotide sequence ID" value="NC_008278.1"/>
</dbReference>
<gene>
    <name evidence="3" type="ordered locus">FRAAL6493</name>
</gene>
<dbReference type="SUPFAM" id="SSF81606">
    <property type="entry name" value="PP2C-like"/>
    <property type="match status" value="1"/>
</dbReference>
<dbReference type="PANTHER" id="PTHR43156:SF2">
    <property type="entry name" value="STAGE II SPORULATION PROTEIN E"/>
    <property type="match status" value="1"/>
</dbReference>
<dbReference type="InterPro" id="IPR036457">
    <property type="entry name" value="PPM-type-like_dom_sf"/>
</dbReference>
<evidence type="ECO:0000313" key="3">
    <source>
        <dbReference type="EMBL" id="CAJ65116.1"/>
    </source>
</evidence>
<dbReference type="KEGG" id="fal:FRAAL6493"/>
<feature type="domain" description="PPM-type phosphatase" evidence="2">
    <location>
        <begin position="8"/>
        <end position="220"/>
    </location>
</feature>
<dbReference type="AlphaFoldDB" id="Q0RBR8"/>
<dbReference type="Gene3D" id="3.60.40.10">
    <property type="entry name" value="PPM-type phosphatase domain"/>
    <property type="match status" value="1"/>
</dbReference>
<dbReference type="STRING" id="326424.FRAAL6493"/>
<keyword evidence="1" id="KW-0378">Hydrolase</keyword>
<protein>
    <recommendedName>
        <fullName evidence="2">PPM-type phosphatase domain-containing protein</fullName>
    </recommendedName>
</protein>
<evidence type="ECO:0000259" key="2">
    <source>
        <dbReference type="SMART" id="SM00331"/>
    </source>
</evidence>
<sequence length="232" mass="24013">MGAYWRLHAVTPGVSGDWVDVFALDDGRLAICVGDAAGHGSRAAAFAGRVRAMLRRRLLAGKEPDAAVSATVDEVAGLGDLGEMFATAFVAVADPATGRVVYVNAGHPPAVHLTRSADPASLPLGPTGPILSDLFAGTSIWTSRSLRMAPGDRLVVYTDGLSEARDAAGEQFGTDRIGAAGGGEPSDTPPDQLIDRIFARVTAHTHAAARDDRTVAVLTRRPEPSAATVPTP</sequence>
<keyword evidence="4" id="KW-1185">Reference proteome</keyword>
<evidence type="ECO:0000256" key="1">
    <source>
        <dbReference type="ARBA" id="ARBA00022801"/>
    </source>
</evidence>
<evidence type="ECO:0000313" key="4">
    <source>
        <dbReference type="Proteomes" id="UP000000657"/>
    </source>
</evidence>
<accession>Q0RBR8</accession>
<name>Q0RBR8_FRAAA</name>
<dbReference type="SMART" id="SM00331">
    <property type="entry name" value="PP2C_SIG"/>
    <property type="match status" value="1"/>
</dbReference>
<dbReference type="eggNOG" id="COG2208">
    <property type="taxonomic scope" value="Bacteria"/>
</dbReference>
<dbReference type="Pfam" id="PF07228">
    <property type="entry name" value="SpoIIE"/>
    <property type="match status" value="1"/>
</dbReference>
<dbReference type="PANTHER" id="PTHR43156">
    <property type="entry name" value="STAGE II SPORULATION PROTEIN E-RELATED"/>
    <property type="match status" value="1"/>
</dbReference>
<dbReference type="GO" id="GO:0016791">
    <property type="term" value="F:phosphatase activity"/>
    <property type="evidence" value="ECO:0007669"/>
    <property type="project" value="TreeGrafter"/>
</dbReference>
<proteinExistence type="predicted"/>
<dbReference type="Proteomes" id="UP000000657">
    <property type="component" value="Chromosome"/>
</dbReference>
<dbReference type="InterPro" id="IPR001932">
    <property type="entry name" value="PPM-type_phosphatase-like_dom"/>
</dbReference>